<dbReference type="PROSITE" id="PS51118">
    <property type="entry name" value="HTH_HXLR"/>
    <property type="match status" value="1"/>
</dbReference>
<dbReference type="InterPro" id="IPR002577">
    <property type="entry name" value="HTH_HxlR"/>
</dbReference>
<evidence type="ECO:0000256" key="3">
    <source>
        <dbReference type="ARBA" id="ARBA00023163"/>
    </source>
</evidence>
<dbReference type="SUPFAM" id="SSF46785">
    <property type="entry name" value="Winged helix' DNA-binding domain"/>
    <property type="match status" value="1"/>
</dbReference>
<evidence type="ECO:0000259" key="4">
    <source>
        <dbReference type="PROSITE" id="PS51118"/>
    </source>
</evidence>
<proteinExistence type="predicted"/>
<evidence type="ECO:0000256" key="1">
    <source>
        <dbReference type="ARBA" id="ARBA00023015"/>
    </source>
</evidence>
<keyword evidence="3" id="KW-0804">Transcription</keyword>
<keyword evidence="2" id="KW-0238">DNA-binding</keyword>
<accession>A0A543FLZ4</accession>
<protein>
    <submittedName>
        <fullName evidence="5">HxlR family transcriptional regulator</fullName>
    </submittedName>
</protein>
<feature type="domain" description="HTH hxlR-type" evidence="4">
    <location>
        <begin position="11"/>
        <end position="107"/>
    </location>
</feature>
<dbReference type="RefSeq" id="WP_141893434.1">
    <property type="nucleotide sequence ID" value="NZ_BAABLH010000005.1"/>
</dbReference>
<dbReference type="AlphaFoldDB" id="A0A543FLZ4"/>
<reference evidence="5 6" key="1">
    <citation type="submission" date="2019-06" db="EMBL/GenBank/DDBJ databases">
        <title>Sequencing the genomes of 1000 actinobacteria strains.</title>
        <authorList>
            <person name="Klenk H.-P."/>
        </authorList>
    </citation>
    <scope>NUCLEOTIDE SEQUENCE [LARGE SCALE GENOMIC DNA]</scope>
    <source>
        <strain evidence="5 6">DSM 105492</strain>
    </source>
</reference>
<dbReference type="EMBL" id="VFPE01000001">
    <property type="protein sequence ID" value="TQM34865.1"/>
    <property type="molecule type" value="Genomic_DNA"/>
</dbReference>
<dbReference type="Pfam" id="PF01638">
    <property type="entry name" value="HxlR"/>
    <property type="match status" value="1"/>
</dbReference>
<evidence type="ECO:0000313" key="5">
    <source>
        <dbReference type="EMBL" id="TQM34865.1"/>
    </source>
</evidence>
<sequence length="165" mass="18442">MLGRTYESQVCSISRTLEVFGERWTFLILRNALFAESTRFSEFQKSLGIATNVLASRLDHLVDEGVLERVTNDSGDGEYRLTERGRDLAPALIALTEWGDRWAAPDGAPILYRHGSDEHPVRMRLVCDVCGPLDDAAEVEALPGPGMPEELAARVLERHRRRHAG</sequence>
<dbReference type="OrthoDB" id="9792527at2"/>
<dbReference type="InterPro" id="IPR036388">
    <property type="entry name" value="WH-like_DNA-bd_sf"/>
</dbReference>
<gene>
    <name evidence="5" type="ORF">FB391_1159</name>
</gene>
<keyword evidence="6" id="KW-1185">Reference proteome</keyword>
<name>A0A543FLZ4_9MICO</name>
<comment type="caution">
    <text evidence="5">The sequence shown here is derived from an EMBL/GenBank/DDBJ whole genome shotgun (WGS) entry which is preliminary data.</text>
</comment>
<dbReference type="GO" id="GO:0003677">
    <property type="term" value="F:DNA binding"/>
    <property type="evidence" value="ECO:0007669"/>
    <property type="project" value="UniProtKB-KW"/>
</dbReference>
<dbReference type="Gene3D" id="1.10.10.10">
    <property type="entry name" value="Winged helix-like DNA-binding domain superfamily/Winged helix DNA-binding domain"/>
    <property type="match status" value="1"/>
</dbReference>
<keyword evidence="1" id="KW-0805">Transcription regulation</keyword>
<dbReference type="PANTHER" id="PTHR33204:SF18">
    <property type="entry name" value="TRANSCRIPTIONAL REGULATORY PROTEIN"/>
    <property type="match status" value="1"/>
</dbReference>
<dbReference type="PANTHER" id="PTHR33204">
    <property type="entry name" value="TRANSCRIPTIONAL REGULATOR, MARR FAMILY"/>
    <property type="match status" value="1"/>
</dbReference>
<evidence type="ECO:0000256" key="2">
    <source>
        <dbReference type="ARBA" id="ARBA00023125"/>
    </source>
</evidence>
<organism evidence="5 6">
    <name type="scientific">Microbacterium kyungheense</name>
    <dbReference type="NCBI Taxonomy" id="1263636"/>
    <lineage>
        <taxon>Bacteria</taxon>
        <taxon>Bacillati</taxon>
        <taxon>Actinomycetota</taxon>
        <taxon>Actinomycetes</taxon>
        <taxon>Micrococcales</taxon>
        <taxon>Microbacteriaceae</taxon>
        <taxon>Microbacterium</taxon>
    </lineage>
</organism>
<evidence type="ECO:0000313" key="6">
    <source>
        <dbReference type="Proteomes" id="UP000320235"/>
    </source>
</evidence>
<dbReference type="Proteomes" id="UP000320235">
    <property type="component" value="Unassembled WGS sequence"/>
</dbReference>
<dbReference type="InterPro" id="IPR036390">
    <property type="entry name" value="WH_DNA-bd_sf"/>
</dbReference>